<protein>
    <submittedName>
        <fullName evidence="7">DUF202 domain-containing protein</fullName>
    </submittedName>
</protein>
<dbReference type="AlphaFoldDB" id="A0A846ZG32"/>
<keyword evidence="2 5" id="KW-0812">Transmembrane</keyword>
<keyword evidence="3 5" id="KW-1133">Transmembrane helix</keyword>
<dbReference type="InterPro" id="IPR003807">
    <property type="entry name" value="DUF202"/>
</dbReference>
<organism evidence="7 8">
    <name type="scientific">Oleiagrimonas citrea</name>
    <dbReference type="NCBI Taxonomy" id="1665687"/>
    <lineage>
        <taxon>Bacteria</taxon>
        <taxon>Pseudomonadati</taxon>
        <taxon>Pseudomonadota</taxon>
        <taxon>Gammaproteobacteria</taxon>
        <taxon>Lysobacterales</taxon>
        <taxon>Rhodanobacteraceae</taxon>
        <taxon>Oleiagrimonas</taxon>
    </lineage>
</organism>
<evidence type="ECO:0000313" key="7">
    <source>
        <dbReference type="EMBL" id="NKZ37734.1"/>
    </source>
</evidence>
<evidence type="ECO:0000256" key="2">
    <source>
        <dbReference type="ARBA" id="ARBA00022692"/>
    </source>
</evidence>
<feature type="domain" description="DUF202" evidence="6">
    <location>
        <begin position="18"/>
        <end position="94"/>
    </location>
</feature>
<keyword evidence="8" id="KW-1185">Reference proteome</keyword>
<name>A0A846ZG32_9GAMM</name>
<dbReference type="GO" id="GO:0012505">
    <property type="term" value="C:endomembrane system"/>
    <property type="evidence" value="ECO:0007669"/>
    <property type="project" value="UniProtKB-SubCell"/>
</dbReference>
<evidence type="ECO:0000256" key="4">
    <source>
        <dbReference type="ARBA" id="ARBA00023136"/>
    </source>
</evidence>
<comment type="subcellular location">
    <subcellularLocation>
        <location evidence="1">Endomembrane system</location>
        <topology evidence="1">Multi-pass membrane protein</topology>
    </subcellularLocation>
</comment>
<evidence type="ECO:0000313" key="8">
    <source>
        <dbReference type="Proteomes" id="UP000541636"/>
    </source>
</evidence>
<evidence type="ECO:0000256" key="5">
    <source>
        <dbReference type="SAM" id="Phobius"/>
    </source>
</evidence>
<dbReference type="RefSeq" id="WP_113065855.1">
    <property type="nucleotide sequence ID" value="NZ_JAAZQD010000001.1"/>
</dbReference>
<reference evidence="7 8" key="1">
    <citation type="journal article" date="2017" name="Int. J. Syst. Evol. Microbiol.">
        <title>Oleiagrimonas citrea sp. nov., a marine bacterium isolated from tidal flat sediment and emended description of the genus Oleiagrimonas Fang et al. 2015 and Oleiagrimonas soli.</title>
        <authorList>
            <person name="Yang S.H."/>
            <person name="Seo H.S."/>
            <person name="Seong C.N."/>
            <person name="Kwon K.K."/>
        </authorList>
    </citation>
    <scope>NUCLEOTIDE SEQUENCE [LARGE SCALE GENOMIC DNA]</scope>
    <source>
        <strain evidence="7 8">MEBiC09124</strain>
    </source>
</reference>
<evidence type="ECO:0000256" key="1">
    <source>
        <dbReference type="ARBA" id="ARBA00004127"/>
    </source>
</evidence>
<feature type="transmembrane region" description="Helical" evidence="5">
    <location>
        <begin position="69"/>
        <end position="90"/>
    </location>
</feature>
<accession>A0A846ZG32</accession>
<gene>
    <name evidence="7" type="ORF">HF690_02040</name>
</gene>
<keyword evidence="4 5" id="KW-0472">Membrane</keyword>
<evidence type="ECO:0000259" key="6">
    <source>
        <dbReference type="Pfam" id="PF02656"/>
    </source>
</evidence>
<dbReference type="Proteomes" id="UP000541636">
    <property type="component" value="Unassembled WGS sequence"/>
</dbReference>
<feature type="transmembrane region" description="Helical" evidence="5">
    <location>
        <begin position="27"/>
        <end position="49"/>
    </location>
</feature>
<sequence>MSDEHQETSLELSRKLVVLAAERTLSAWIRTALSLMALGFVIDRFGLILHRLPTSGAHSPLYPRMLSTWGGSILVGMGVLMTLAAGIRYLHFARGYRNQRSTTLGPSLHMGALFALLLAAFGTALIVLLTAVLP</sequence>
<feature type="transmembrane region" description="Helical" evidence="5">
    <location>
        <begin position="111"/>
        <end position="133"/>
    </location>
</feature>
<dbReference type="EMBL" id="JAAZQD010000001">
    <property type="protein sequence ID" value="NKZ37734.1"/>
    <property type="molecule type" value="Genomic_DNA"/>
</dbReference>
<dbReference type="Pfam" id="PF02656">
    <property type="entry name" value="DUF202"/>
    <property type="match status" value="1"/>
</dbReference>
<comment type="caution">
    <text evidence="7">The sequence shown here is derived from an EMBL/GenBank/DDBJ whole genome shotgun (WGS) entry which is preliminary data.</text>
</comment>
<evidence type="ECO:0000256" key="3">
    <source>
        <dbReference type="ARBA" id="ARBA00022989"/>
    </source>
</evidence>
<proteinExistence type="predicted"/>